<dbReference type="EMBL" id="BJNZ01000027">
    <property type="protein sequence ID" value="GED11322.1"/>
    <property type="molecule type" value="Genomic_DNA"/>
</dbReference>
<evidence type="ECO:0000313" key="1">
    <source>
        <dbReference type="EMBL" id="GED11322.1"/>
    </source>
</evidence>
<organism evidence="1 2">
    <name type="scientific">Cellulosimicrobium cellulans</name>
    <name type="common">Arthrobacter luteus</name>
    <dbReference type="NCBI Taxonomy" id="1710"/>
    <lineage>
        <taxon>Bacteria</taxon>
        <taxon>Bacillati</taxon>
        <taxon>Actinomycetota</taxon>
        <taxon>Actinomycetes</taxon>
        <taxon>Micrococcales</taxon>
        <taxon>Promicromonosporaceae</taxon>
        <taxon>Cellulosimicrobium</taxon>
    </lineage>
</organism>
<comment type="caution">
    <text evidence="1">The sequence shown here is derived from an EMBL/GenBank/DDBJ whole genome shotgun (WGS) entry which is preliminary data.</text>
</comment>
<sequence>MTTRRVDALPDEHAGPILDLLERVRTAATAPDGDGGAWAAAEAGQVRVRTGYKAARRTLSAGQYAAHTLRLLALAQPEADREPWTDALAHAGEPIGSWDWDVRMQGALDLRRTFKDLPDPLPASVRPARLVAAWLTHAAGTGLVPVTARLASHVLELEPGDDVLAAAWYATHGDRLLAELTANGTPTSGAADVDEAHRRALLRTAVRGLYSAQLLTKVDLAARAGITRRTLDAWIA</sequence>
<dbReference type="Proteomes" id="UP000316659">
    <property type="component" value="Unassembled WGS sequence"/>
</dbReference>
<accession>A0A4Y4E136</accession>
<evidence type="ECO:0000313" key="2">
    <source>
        <dbReference type="Proteomes" id="UP000316659"/>
    </source>
</evidence>
<dbReference type="RefSeq" id="WP_141390746.1">
    <property type="nucleotide sequence ID" value="NZ_BJNZ01000027.1"/>
</dbReference>
<proteinExistence type="predicted"/>
<reference evidence="1 2" key="1">
    <citation type="submission" date="2019-06" db="EMBL/GenBank/DDBJ databases">
        <title>Whole genome shotgun sequence of Cellulosimicrobium cellulans NBRC 15516.</title>
        <authorList>
            <person name="Hosoyama A."/>
            <person name="Uohara A."/>
            <person name="Ohji S."/>
            <person name="Ichikawa N."/>
        </authorList>
    </citation>
    <scope>NUCLEOTIDE SEQUENCE [LARGE SCALE GENOMIC DNA]</scope>
    <source>
        <strain evidence="1 2">NBRC 15516</strain>
    </source>
</reference>
<name>A0A4Y4E136_CELCE</name>
<protein>
    <submittedName>
        <fullName evidence="1">Uncharacterized protein</fullName>
    </submittedName>
</protein>
<gene>
    <name evidence="1" type="ORF">CCE02nite_33210</name>
</gene>
<dbReference type="AlphaFoldDB" id="A0A4Y4E136"/>